<dbReference type="Proteomes" id="UP001279734">
    <property type="component" value="Unassembled WGS sequence"/>
</dbReference>
<proteinExistence type="predicted"/>
<organism evidence="2 3">
    <name type="scientific">Nepenthes gracilis</name>
    <name type="common">Slender pitcher plant</name>
    <dbReference type="NCBI Taxonomy" id="150966"/>
    <lineage>
        <taxon>Eukaryota</taxon>
        <taxon>Viridiplantae</taxon>
        <taxon>Streptophyta</taxon>
        <taxon>Embryophyta</taxon>
        <taxon>Tracheophyta</taxon>
        <taxon>Spermatophyta</taxon>
        <taxon>Magnoliopsida</taxon>
        <taxon>eudicotyledons</taxon>
        <taxon>Gunneridae</taxon>
        <taxon>Pentapetalae</taxon>
        <taxon>Caryophyllales</taxon>
        <taxon>Nepenthaceae</taxon>
        <taxon>Nepenthes</taxon>
    </lineage>
</organism>
<keyword evidence="3" id="KW-1185">Reference proteome</keyword>
<evidence type="ECO:0000313" key="3">
    <source>
        <dbReference type="Proteomes" id="UP001279734"/>
    </source>
</evidence>
<feature type="compositionally biased region" description="Basic and acidic residues" evidence="1">
    <location>
        <begin position="42"/>
        <end position="60"/>
    </location>
</feature>
<reference evidence="2" key="1">
    <citation type="submission" date="2023-05" db="EMBL/GenBank/DDBJ databases">
        <title>Nepenthes gracilis genome sequencing.</title>
        <authorList>
            <person name="Fukushima K."/>
        </authorList>
    </citation>
    <scope>NUCLEOTIDE SEQUENCE</scope>
    <source>
        <strain evidence="2">SING2019-196</strain>
    </source>
</reference>
<feature type="compositionally biased region" description="Polar residues" evidence="1">
    <location>
        <begin position="1"/>
        <end position="22"/>
    </location>
</feature>
<dbReference type="EMBL" id="BSYO01000013">
    <property type="protein sequence ID" value="GMH14008.1"/>
    <property type="molecule type" value="Genomic_DNA"/>
</dbReference>
<name>A0AAD3XR31_NEPGR</name>
<dbReference type="AlphaFoldDB" id="A0AAD3XR31"/>
<accession>A0AAD3XR31</accession>
<feature type="region of interest" description="Disordered" evidence="1">
    <location>
        <begin position="1"/>
        <end position="99"/>
    </location>
</feature>
<protein>
    <submittedName>
        <fullName evidence="2">Uncharacterized protein</fullName>
    </submittedName>
</protein>
<sequence length="99" mass="11565">MLQSSMQSRHNPTSIASKTASNPRKRDQDHAKIQRAFPSRVPTDHIPSRRNQDIKRKGAEYPKFGIQQHQHRRVRLEQRLHCNPLQLGKKDKATKISQH</sequence>
<feature type="compositionally biased region" description="Basic and acidic residues" evidence="1">
    <location>
        <begin position="88"/>
        <end position="99"/>
    </location>
</feature>
<evidence type="ECO:0000256" key="1">
    <source>
        <dbReference type="SAM" id="MobiDB-lite"/>
    </source>
</evidence>
<gene>
    <name evidence="2" type="ORF">Nepgr_015849</name>
</gene>
<evidence type="ECO:0000313" key="2">
    <source>
        <dbReference type="EMBL" id="GMH14008.1"/>
    </source>
</evidence>
<comment type="caution">
    <text evidence="2">The sequence shown here is derived from an EMBL/GenBank/DDBJ whole genome shotgun (WGS) entry which is preliminary data.</text>
</comment>